<proteinExistence type="inferred from homology"/>
<dbReference type="Proteomes" id="UP000283634">
    <property type="component" value="Unassembled WGS sequence"/>
</dbReference>
<reference evidence="8 9" key="1">
    <citation type="journal article" date="2018" name="BMC Genomics">
        <title>Genomic comparison of Trypanosoma conorhini and Trypanosoma rangeli to Trypanosoma cruzi strains of high and low virulence.</title>
        <authorList>
            <person name="Bradwell K.R."/>
            <person name="Koparde V.N."/>
            <person name="Matveyev A.V."/>
            <person name="Serrano M.G."/>
            <person name="Alves J.M."/>
            <person name="Parikh H."/>
            <person name="Huang B."/>
            <person name="Lee V."/>
            <person name="Espinosa-Alvarez O."/>
            <person name="Ortiz P.A."/>
            <person name="Costa-Martins A.G."/>
            <person name="Teixeira M.M."/>
            <person name="Buck G.A."/>
        </authorList>
    </citation>
    <scope>NUCLEOTIDE SEQUENCE [LARGE SCALE GENOMIC DNA]</scope>
    <source>
        <strain evidence="8 9">AM80</strain>
    </source>
</reference>
<name>A0A3R7KQQ8_TRYRA</name>
<dbReference type="FunFam" id="3.40.605.10:FF:000029">
    <property type="entry name" value="Aldehyde dehydrogenase, mitochondrial"/>
    <property type="match status" value="1"/>
</dbReference>
<dbReference type="PROSITE" id="PS00687">
    <property type="entry name" value="ALDEHYDE_DEHYDR_GLU"/>
    <property type="match status" value="1"/>
</dbReference>
<protein>
    <recommendedName>
        <fullName evidence="4">aldehyde dehydrogenase (NAD(+))</fullName>
        <ecNumber evidence="4">1.2.1.3</ecNumber>
    </recommendedName>
</protein>
<dbReference type="InterPro" id="IPR029510">
    <property type="entry name" value="Ald_DH_CS_GLU"/>
</dbReference>
<evidence type="ECO:0000256" key="3">
    <source>
        <dbReference type="ARBA" id="ARBA00023027"/>
    </source>
</evidence>
<evidence type="ECO:0000256" key="2">
    <source>
        <dbReference type="ARBA" id="ARBA00023002"/>
    </source>
</evidence>
<dbReference type="InterPro" id="IPR016163">
    <property type="entry name" value="Ald_DH_C"/>
</dbReference>
<dbReference type="VEuPathDB" id="TriTrypDB:TRSC58_05616"/>
<dbReference type="Pfam" id="PF00171">
    <property type="entry name" value="Aldedh"/>
    <property type="match status" value="1"/>
</dbReference>
<dbReference type="InterPro" id="IPR015590">
    <property type="entry name" value="Aldehyde_DH_dom"/>
</dbReference>
<comment type="caution">
    <text evidence="8">The sequence shown here is derived from an EMBL/GenBank/DDBJ whole genome shotgun (WGS) entry which is preliminary data.</text>
</comment>
<dbReference type="OMA" id="VERAHYG"/>
<dbReference type="OrthoDB" id="310895at2759"/>
<dbReference type="EMBL" id="MKGL01000013">
    <property type="protein sequence ID" value="RNF11736.1"/>
    <property type="molecule type" value="Genomic_DNA"/>
</dbReference>
<evidence type="ECO:0000313" key="8">
    <source>
        <dbReference type="EMBL" id="RNF11736.1"/>
    </source>
</evidence>
<keyword evidence="2 6" id="KW-0560">Oxidoreductase</keyword>
<dbReference type="Gene3D" id="3.40.309.10">
    <property type="entry name" value="Aldehyde Dehydrogenase, Chain A, domain 2"/>
    <property type="match status" value="1"/>
</dbReference>
<dbReference type="Gene3D" id="3.40.605.10">
    <property type="entry name" value="Aldehyde Dehydrogenase, Chain A, domain 1"/>
    <property type="match status" value="1"/>
</dbReference>
<evidence type="ECO:0000256" key="4">
    <source>
        <dbReference type="ARBA" id="ARBA00024226"/>
    </source>
</evidence>
<dbReference type="EC" id="1.2.1.3" evidence="4"/>
<dbReference type="InterPro" id="IPR016162">
    <property type="entry name" value="Ald_DH_N"/>
</dbReference>
<accession>A0A3R7KQQ8</accession>
<evidence type="ECO:0000256" key="1">
    <source>
        <dbReference type="ARBA" id="ARBA00009986"/>
    </source>
</evidence>
<evidence type="ECO:0000313" key="9">
    <source>
        <dbReference type="Proteomes" id="UP000283634"/>
    </source>
</evidence>
<organism evidence="8 9">
    <name type="scientific">Trypanosoma rangeli</name>
    <dbReference type="NCBI Taxonomy" id="5698"/>
    <lineage>
        <taxon>Eukaryota</taxon>
        <taxon>Discoba</taxon>
        <taxon>Euglenozoa</taxon>
        <taxon>Kinetoplastea</taxon>
        <taxon>Metakinetoplastina</taxon>
        <taxon>Trypanosomatida</taxon>
        <taxon>Trypanosomatidae</taxon>
        <taxon>Trypanosoma</taxon>
        <taxon>Herpetosoma</taxon>
    </lineage>
</organism>
<evidence type="ECO:0000259" key="7">
    <source>
        <dbReference type="Pfam" id="PF00171"/>
    </source>
</evidence>
<keyword evidence="9" id="KW-1185">Reference proteome</keyword>
<gene>
    <name evidence="8" type="ORF">TraAM80_00719</name>
</gene>
<evidence type="ECO:0000256" key="5">
    <source>
        <dbReference type="PROSITE-ProRule" id="PRU10007"/>
    </source>
</evidence>
<comment type="similarity">
    <text evidence="1 6">Belongs to the aldehyde dehydrogenase family.</text>
</comment>
<dbReference type="GeneID" id="40324652"/>
<dbReference type="SUPFAM" id="SSF53720">
    <property type="entry name" value="ALDH-like"/>
    <property type="match status" value="1"/>
</dbReference>
<dbReference type="InterPro" id="IPR016161">
    <property type="entry name" value="Ald_DH/histidinol_DH"/>
</dbReference>
<dbReference type="PANTHER" id="PTHR11699">
    <property type="entry name" value="ALDEHYDE DEHYDROGENASE-RELATED"/>
    <property type="match status" value="1"/>
</dbReference>
<keyword evidence="3" id="KW-0520">NAD</keyword>
<feature type="domain" description="Aldehyde dehydrogenase" evidence="7">
    <location>
        <begin position="4"/>
        <end position="248"/>
    </location>
</feature>
<feature type="active site" evidence="5">
    <location>
        <position position="145"/>
    </location>
</feature>
<dbReference type="AlphaFoldDB" id="A0A3R7KQQ8"/>
<dbReference type="GO" id="GO:0004029">
    <property type="term" value="F:aldehyde dehydrogenase (NAD+) activity"/>
    <property type="evidence" value="ECO:0007669"/>
    <property type="project" value="UniProtKB-EC"/>
</dbReference>
<evidence type="ECO:0000256" key="6">
    <source>
        <dbReference type="RuleBase" id="RU003345"/>
    </source>
</evidence>
<dbReference type="RefSeq" id="XP_029242343.1">
    <property type="nucleotide sequence ID" value="XM_029377788.1"/>
</dbReference>
<sequence length="250" mass="26594">MVEEYFRYYVGWAGKVCGQVLPSSGNKFSFTKREPVGVYVQIIPCNFPLLMAAFKLAPALAMGNTVVLKLAEQTPLTALCLGELAVKAGYPDGVLNIVPGFGPTVGARLVLHDDVNKVAFTGSTIVSHQIMRMAADSNLKRESLELGGKSPIIVRADADLDAAAEVAPEGVYVNAGQVCTASLRIFVHEKVHDAFVAKLKALAESRHIGPGDDPANNHGPLVSVRQHERVLAYIEKGKGEGATVVTGGCR</sequence>